<dbReference type="Pfam" id="PF00294">
    <property type="entry name" value="PfkB"/>
    <property type="match status" value="1"/>
</dbReference>
<dbReference type="InterPro" id="IPR002173">
    <property type="entry name" value="Carboh/pur_kinase_PfkB_CS"/>
</dbReference>
<evidence type="ECO:0000256" key="2">
    <source>
        <dbReference type="ARBA" id="ARBA00022777"/>
    </source>
</evidence>
<gene>
    <name evidence="4" type="ORF">METZ01_LOCUS418534</name>
</gene>
<dbReference type="GO" id="GO:0005829">
    <property type="term" value="C:cytosol"/>
    <property type="evidence" value="ECO:0007669"/>
    <property type="project" value="TreeGrafter"/>
</dbReference>
<dbReference type="GO" id="GO:0016301">
    <property type="term" value="F:kinase activity"/>
    <property type="evidence" value="ECO:0007669"/>
    <property type="project" value="UniProtKB-KW"/>
</dbReference>
<feature type="non-terminal residue" evidence="4">
    <location>
        <position position="1"/>
    </location>
</feature>
<dbReference type="InterPro" id="IPR029056">
    <property type="entry name" value="Ribokinase-like"/>
</dbReference>
<sequence>YKAGLSLLKEGPKYIIIKKGAQGSLIVSNKDNINIPAVPNIDVFDPTGAGDSFAGGFLGYLASHQNYNIIDAVLHGTAIASYTVSGFGIEGIEKIKLHNIKNRIKLLSDLIKEF</sequence>
<feature type="domain" description="Carbohydrate kinase PfkB" evidence="3">
    <location>
        <begin position="3"/>
        <end position="88"/>
    </location>
</feature>
<evidence type="ECO:0000256" key="1">
    <source>
        <dbReference type="ARBA" id="ARBA00022679"/>
    </source>
</evidence>
<dbReference type="EMBL" id="UINC01164696">
    <property type="protein sequence ID" value="SVD65680.1"/>
    <property type="molecule type" value="Genomic_DNA"/>
</dbReference>
<reference evidence="4" key="1">
    <citation type="submission" date="2018-05" db="EMBL/GenBank/DDBJ databases">
        <authorList>
            <person name="Lanie J.A."/>
            <person name="Ng W.-L."/>
            <person name="Kazmierczak K.M."/>
            <person name="Andrzejewski T.M."/>
            <person name="Davidsen T.M."/>
            <person name="Wayne K.J."/>
            <person name="Tettelin H."/>
            <person name="Glass J.I."/>
            <person name="Rusch D."/>
            <person name="Podicherti R."/>
            <person name="Tsui H.-C.T."/>
            <person name="Winkler M.E."/>
        </authorList>
    </citation>
    <scope>NUCLEOTIDE SEQUENCE</scope>
</reference>
<accession>A0A382X479</accession>
<protein>
    <recommendedName>
        <fullName evidence="3">Carbohydrate kinase PfkB domain-containing protein</fullName>
    </recommendedName>
</protein>
<dbReference type="Gene3D" id="3.40.1190.20">
    <property type="match status" value="1"/>
</dbReference>
<evidence type="ECO:0000259" key="3">
    <source>
        <dbReference type="Pfam" id="PF00294"/>
    </source>
</evidence>
<keyword evidence="1" id="KW-0808">Transferase</keyword>
<dbReference type="InterPro" id="IPR011611">
    <property type="entry name" value="PfkB_dom"/>
</dbReference>
<proteinExistence type="predicted"/>
<dbReference type="PROSITE" id="PS00584">
    <property type="entry name" value="PFKB_KINASES_2"/>
    <property type="match status" value="1"/>
</dbReference>
<evidence type="ECO:0000313" key="4">
    <source>
        <dbReference type="EMBL" id="SVD65680.1"/>
    </source>
</evidence>
<dbReference type="AlphaFoldDB" id="A0A382X479"/>
<dbReference type="PANTHER" id="PTHR10584">
    <property type="entry name" value="SUGAR KINASE"/>
    <property type="match status" value="1"/>
</dbReference>
<keyword evidence="2" id="KW-0418">Kinase</keyword>
<dbReference type="SUPFAM" id="SSF53613">
    <property type="entry name" value="Ribokinase-like"/>
    <property type="match status" value="1"/>
</dbReference>
<dbReference type="PANTHER" id="PTHR10584:SF166">
    <property type="entry name" value="RIBOKINASE"/>
    <property type="match status" value="1"/>
</dbReference>
<name>A0A382X479_9ZZZZ</name>
<organism evidence="4">
    <name type="scientific">marine metagenome</name>
    <dbReference type="NCBI Taxonomy" id="408172"/>
    <lineage>
        <taxon>unclassified sequences</taxon>
        <taxon>metagenomes</taxon>
        <taxon>ecological metagenomes</taxon>
    </lineage>
</organism>